<keyword evidence="7" id="KW-1185">Reference proteome</keyword>
<comment type="similarity">
    <text evidence="1">Belongs to the LytR/CpsA/Psr (LCP) family.</text>
</comment>
<dbReference type="AlphaFoldDB" id="A0A0Q0YKS4"/>
<keyword evidence="3" id="KW-0812">Transmembrane</keyword>
<dbReference type="Pfam" id="PF13399">
    <property type="entry name" value="LytR_C"/>
    <property type="match status" value="1"/>
</dbReference>
<evidence type="ECO:0000256" key="1">
    <source>
        <dbReference type="ARBA" id="ARBA00006068"/>
    </source>
</evidence>
<gene>
    <name evidence="6" type="primary">lytR</name>
    <name evidence="6" type="ORF">Clow_00591</name>
</gene>
<accession>A0A0Q0YKS4</accession>
<proteinExistence type="inferred from homology"/>
<dbReference type="Gene3D" id="3.40.630.190">
    <property type="entry name" value="LCP protein"/>
    <property type="match status" value="1"/>
</dbReference>
<feature type="transmembrane region" description="Helical" evidence="3">
    <location>
        <begin position="55"/>
        <end position="74"/>
    </location>
</feature>
<organism evidence="6 7">
    <name type="scientific">Corynebacterium lowii</name>
    <dbReference type="NCBI Taxonomy" id="1544413"/>
    <lineage>
        <taxon>Bacteria</taxon>
        <taxon>Bacillati</taxon>
        <taxon>Actinomycetota</taxon>
        <taxon>Actinomycetes</taxon>
        <taxon>Mycobacteriales</taxon>
        <taxon>Corynebacteriaceae</taxon>
        <taxon>Corynebacterium</taxon>
    </lineage>
</organism>
<feature type="compositionally biased region" description="Pro residues" evidence="2">
    <location>
        <begin position="19"/>
        <end position="28"/>
    </location>
</feature>
<feature type="domain" description="LytR/CpsA/Psr regulator C-terminal" evidence="5">
    <location>
        <begin position="421"/>
        <end position="505"/>
    </location>
</feature>
<feature type="region of interest" description="Disordered" evidence="2">
    <location>
        <begin position="392"/>
        <end position="419"/>
    </location>
</feature>
<evidence type="ECO:0000259" key="5">
    <source>
        <dbReference type="Pfam" id="PF13399"/>
    </source>
</evidence>
<feature type="region of interest" description="Disordered" evidence="2">
    <location>
        <begin position="1"/>
        <end position="37"/>
    </location>
</feature>
<dbReference type="InterPro" id="IPR004474">
    <property type="entry name" value="LytR_CpsA_psr"/>
</dbReference>
<dbReference type="Proteomes" id="UP000050488">
    <property type="component" value="Unassembled WGS sequence"/>
</dbReference>
<protein>
    <submittedName>
        <fullName evidence="6">Transcriptional regulator LytR</fullName>
    </submittedName>
</protein>
<dbReference type="Gene3D" id="3.30.70.2390">
    <property type="match status" value="1"/>
</dbReference>
<dbReference type="PANTHER" id="PTHR33392:SF6">
    <property type="entry name" value="POLYISOPRENYL-TEICHOIC ACID--PEPTIDOGLYCAN TEICHOIC ACID TRANSFERASE TAGU"/>
    <property type="match status" value="1"/>
</dbReference>
<name>A0A0Q0YKS4_9CORY</name>
<evidence type="ECO:0000313" key="7">
    <source>
        <dbReference type="Proteomes" id="UP000050488"/>
    </source>
</evidence>
<keyword evidence="3" id="KW-0472">Membrane</keyword>
<feature type="domain" description="Cell envelope-related transcriptional attenuator" evidence="4">
    <location>
        <begin position="139"/>
        <end position="309"/>
    </location>
</feature>
<dbReference type="STRING" id="1544413.Clow_00591"/>
<evidence type="ECO:0000259" key="4">
    <source>
        <dbReference type="Pfam" id="PF03816"/>
    </source>
</evidence>
<dbReference type="PATRIC" id="fig|1544413.3.peg.596"/>
<reference evidence="6 7" key="1">
    <citation type="submission" date="2015-10" db="EMBL/GenBank/DDBJ databases">
        <title>Corynebacteirum lowii and Corynebacterium oculi species nova, derived from human clinical disease and and emended description of Corynebacterium mastiditis.</title>
        <authorList>
            <person name="Bernard K."/>
            <person name="Pacheco A.L."/>
            <person name="Mcdougall C."/>
            <person name="Burtx T."/>
            <person name="Weibe D."/>
            <person name="Tyler S."/>
            <person name="Olson A.B."/>
            <person name="Cnockaert M."/>
            <person name="Eguchi H."/>
            <person name="Kuwahara T."/>
            <person name="Nakayama-Imaohji H."/>
            <person name="Boudewijins M."/>
            <person name="Van Hoecke F."/>
            <person name="Bernier A.-M."/>
            <person name="Vandamme P."/>
        </authorList>
    </citation>
    <scope>NUCLEOTIDE SEQUENCE [LARGE SCALE GENOMIC DNA]</scope>
    <source>
        <strain evidence="6 7">NML 130206</strain>
    </source>
</reference>
<evidence type="ECO:0000313" key="6">
    <source>
        <dbReference type="EMBL" id="KQB87532.1"/>
    </source>
</evidence>
<feature type="region of interest" description="Disordered" evidence="2">
    <location>
        <begin position="538"/>
        <end position="560"/>
    </location>
</feature>
<dbReference type="EMBL" id="LKEV01000001">
    <property type="protein sequence ID" value="KQB87532.1"/>
    <property type="molecule type" value="Genomic_DNA"/>
</dbReference>
<feature type="compositionally biased region" description="Acidic residues" evidence="2">
    <location>
        <begin position="397"/>
        <end position="413"/>
    </location>
</feature>
<comment type="caution">
    <text evidence="6">The sequence shown here is derived from an EMBL/GenBank/DDBJ whole genome shotgun (WGS) entry which is preliminary data.</text>
</comment>
<dbReference type="InterPro" id="IPR027381">
    <property type="entry name" value="LytR/CpsA/Psr_C"/>
</dbReference>
<sequence length="560" mass="58369">MGTRDPVRWRSPAVNEHSWPPPSQPSSPRPSRNIQAPPRAGISLAQAGSKPLKTLLAVLAVLVLLLSALGYFAVGRLGSQLASAGNLQLGGATAKGSAPDGATDILLVGSDSRTDAQGKPLSRAELDALRAGDEEGAYNTDTIMLIRVPNDGTSATAVSIPRDTYIRDDTYGNLKINGVFSSYKTAKEDELHSEGVTDEKRVEKQSTEAGRAGLISAVTDLTGIEVDHYAEVGLLGFVLLTDAVGGVDVCLNEAVNDEFSGANFHAGTQTLDGHQALAFVRQRHGLPRGDLDRVVRQQAFMASMVNKVLSAGTLTNPSRLGDMSQAVERSVVLDENMDIMSFATQLSNLAGGNVVFNTIPVTSIDGTGDYGESIVTVDTAQVHEYMDSLLGSKEPETSEDAPEANEDHTEEESTAPQNPATITVLNAGSISGLAGSVAAHLTETGYTIAETTNALPGVYSTSQIVAPSAEDPAAQELSDKLGNLPISVNESLEPGTLIVVTAEDYTGPRDDAAMATEETAPTTSAAPKVEEAVGQPGADFGTAEVAPKIDAGGHGPRCVN</sequence>
<dbReference type="NCBIfam" id="TIGR00350">
    <property type="entry name" value="lytR_cpsA_psr"/>
    <property type="match status" value="1"/>
</dbReference>
<dbReference type="PANTHER" id="PTHR33392">
    <property type="entry name" value="POLYISOPRENYL-TEICHOIC ACID--PEPTIDOGLYCAN TEICHOIC ACID TRANSFERASE TAGU"/>
    <property type="match status" value="1"/>
</dbReference>
<dbReference type="Pfam" id="PF03816">
    <property type="entry name" value="LytR_cpsA_psr"/>
    <property type="match status" value="1"/>
</dbReference>
<keyword evidence="3" id="KW-1133">Transmembrane helix</keyword>
<evidence type="ECO:0000256" key="3">
    <source>
        <dbReference type="SAM" id="Phobius"/>
    </source>
</evidence>
<evidence type="ECO:0000256" key="2">
    <source>
        <dbReference type="SAM" id="MobiDB-lite"/>
    </source>
</evidence>
<dbReference type="OrthoDB" id="9782542at2"/>
<dbReference type="InterPro" id="IPR050922">
    <property type="entry name" value="LytR/CpsA/Psr_CW_biosynth"/>
</dbReference>